<dbReference type="InterPro" id="IPR018370">
    <property type="entry name" value="Chaperonin_Cpn60_CS"/>
</dbReference>
<evidence type="ECO:0000256" key="3">
    <source>
        <dbReference type="ARBA" id="ARBA00022840"/>
    </source>
</evidence>
<reference evidence="8" key="1">
    <citation type="journal article" date="2017" name="Gigascience">
        <title>The genome draft of coconut (Cocos nucifera).</title>
        <authorList>
            <person name="Xiao Y."/>
            <person name="Xu P."/>
            <person name="Fan H."/>
            <person name="Baudouin L."/>
            <person name="Xia W."/>
            <person name="Bocs S."/>
            <person name="Xu J."/>
            <person name="Li Q."/>
            <person name="Guo A."/>
            <person name="Zhou L."/>
            <person name="Li J."/>
            <person name="Wu Y."/>
            <person name="Ma Z."/>
            <person name="Armero A."/>
            <person name="Issali A.E."/>
            <person name="Liu N."/>
            <person name="Peng M."/>
            <person name="Yang Y."/>
        </authorList>
    </citation>
    <scope>NUCLEOTIDE SEQUENCE</scope>
    <source>
        <tissue evidence="8">Spear leaf of Hainan Tall coconut</tissue>
    </source>
</reference>
<dbReference type="FunFam" id="3.50.7.10:FF:000001">
    <property type="entry name" value="60 kDa chaperonin"/>
    <property type="match status" value="1"/>
</dbReference>
<dbReference type="PROSITE" id="PS00296">
    <property type="entry name" value="CHAPERONINS_CPN60"/>
    <property type="match status" value="1"/>
</dbReference>
<keyword evidence="3" id="KW-0067">ATP-binding</keyword>
<dbReference type="PRINTS" id="PR00298">
    <property type="entry name" value="CHAPERONIN60"/>
</dbReference>
<evidence type="ECO:0000259" key="7">
    <source>
        <dbReference type="Pfam" id="PF02338"/>
    </source>
</evidence>
<dbReference type="NCBIfam" id="TIGR02348">
    <property type="entry name" value="GroEL"/>
    <property type="match status" value="1"/>
</dbReference>
<evidence type="ECO:0000256" key="6">
    <source>
        <dbReference type="SAM" id="MobiDB-lite"/>
    </source>
</evidence>
<dbReference type="NCBIfam" id="NF009488">
    <property type="entry name" value="PRK12850.1"/>
    <property type="match status" value="1"/>
</dbReference>
<protein>
    <submittedName>
        <fullName evidence="8">Putative RuBisCO large subunit-binding protein subunit alpha, chloroplastic</fullName>
    </submittedName>
</protein>
<dbReference type="InterPro" id="IPR002423">
    <property type="entry name" value="Cpn60/GroEL/TCP-1"/>
</dbReference>
<dbReference type="InterPro" id="IPR027410">
    <property type="entry name" value="TCP-1-like_intermed_sf"/>
</dbReference>
<dbReference type="CDD" id="cd03344">
    <property type="entry name" value="GroEL"/>
    <property type="match status" value="1"/>
</dbReference>
<dbReference type="PANTHER" id="PTHR45633">
    <property type="entry name" value="60 KDA HEAT SHOCK PROTEIN, MITOCHONDRIAL"/>
    <property type="match status" value="1"/>
</dbReference>
<feature type="compositionally biased region" description="Acidic residues" evidence="6">
    <location>
        <begin position="104"/>
        <end position="113"/>
    </location>
</feature>
<organism evidence="8 9">
    <name type="scientific">Cocos nucifera</name>
    <name type="common">Coconut palm</name>
    <dbReference type="NCBI Taxonomy" id="13894"/>
    <lineage>
        <taxon>Eukaryota</taxon>
        <taxon>Viridiplantae</taxon>
        <taxon>Streptophyta</taxon>
        <taxon>Embryophyta</taxon>
        <taxon>Tracheophyta</taxon>
        <taxon>Spermatophyta</taxon>
        <taxon>Magnoliopsida</taxon>
        <taxon>Liliopsida</taxon>
        <taxon>Arecaceae</taxon>
        <taxon>Arecoideae</taxon>
        <taxon>Cocoseae</taxon>
        <taxon>Attaleinae</taxon>
        <taxon>Cocos</taxon>
    </lineage>
</organism>
<dbReference type="GO" id="GO:0042026">
    <property type="term" value="P:protein refolding"/>
    <property type="evidence" value="ECO:0007669"/>
    <property type="project" value="InterPro"/>
</dbReference>
<proteinExistence type="inferred from homology"/>
<dbReference type="InterPro" id="IPR038765">
    <property type="entry name" value="Papain-like_cys_pep_sf"/>
</dbReference>
<dbReference type="InterPro" id="IPR027413">
    <property type="entry name" value="GROEL-like_equatorial_sf"/>
</dbReference>
<evidence type="ECO:0000256" key="4">
    <source>
        <dbReference type="ARBA" id="ARBA00023186"/>
    </source>
</evidence>
<feature type="compositionally biased region" description="Low complexity" evidence="6">
    <location>
        <begin position="114"/>
        <end position="123"/>
    </location>
</feature>
<accession>A0A8K0N7P9</accession>
<dbReference type="Pfam" id="PF00118">
    <property type="entry name" value="Cpn60_TCP1"/>
    <property type="match status" value="1"/>
</dbReference>
<dbReference type="NCBIfam" id="NF009487">
    <property type="entry name" value="PRK12849.1"/>
    <property type="match status" value="1"/>
</dbReference>
<evidence type="ECO:0000256" key="2">
    <source>
        <dbReference type="ARBA" id="ARBA00022741"/>
    </source>
</evidence>
<dbReference type="Gene3D" id="3.50.7.10">
    <property type="entry name" value="GroEL"/>
    <property type="match status" value="1"/>
</dbReference>
<dbReference type="GO" id="GO:0140662">
    <property type="term" value="F:ATP-dependent protein folding chaperone"/>
    <property type="evidence" value="ECO:0007669"/>
    <property type="project" value="InterPro"/>
</dbReference>
<dbReference type="SUPFAM" id="SSF54849">
    <property type="entry name" value="GroEL-intermediate domain like"/>
    <property type="match status" value="1"/>
</dbReference>
<dbReference type="InterPro" id="IPR003323">
    <property type="entry name" value="OTU_dom"/>
</dbReference>
<dbReference type="OrthoDB" id="1733909at2759"/>
<evidence type="ECO:0000256" key="5">
    <source>
        <dbReference type="RuleBase" id="RU000418"/>
    </source>
</evidence>
<evidence type="ECO:0000313" key="9">
    <source>
        <dbReference type="Proteomes" id="UP000797356"/>
    </source>
</evidence>
<comment type="similarity">
    <text evidence="1 5">Belongs to the chaperonin (HSP60) family.</text>
</comment>
<dbReference type="SUPFAM" id="SSF54001">
    <property type="entry name" value="Cysteine proteinases"/>
    <property type="match status" value="1"/>
</dbReference>
<dbReference type="Pfam" id="PF02338">
    <property type="entry name" value="OTU"/>
    <property type="match status" value="1"/>
</dbReference>
<dbReference type="NCBIfam" id="NF009489">
    <property type="entry name" value="PRK12851.1"/>
    <property type="match status" value="1"/>
</dbReference>
<evidence type="ECO:0000256" key="1">
    <source>
        <dbReference type="ARBA" id="ARBA00006607"/>
    </source>
</evidence>
<name>A0A8K0N7P9_COCNU</name>
<dbReference type="HAMAP" id="MF_00600">
    <property type="entry name" value="CH60"/>
    <property type="match status" value="1"/>
</dbReference>
<dbReference type="InterPro" id="IPR027409">
    <property type="entry name" value="GroEL-like_apical_dom_sf"/>
</dbReference>
<dbReference type="SUPFAM" id="SSF52029">
    <property type="entry name" value="GroEL apical domain-like"/>
    <property type="match status" value="1"/>
</dbReference>
<dbReference type="Gene3D" id="1.10.560.10">
    <property type="entry name" value="GroEL-like equatorial domain"/>
    <property type="match status" value="1"/>
</dbReference>
<sequence length="838" mass="90586">MIMYEQDSDVLHWGLDILHGDPFSNTGYCGGTTQHDASFYDSCYVGEGNTGTDRTTIENDEIIAHALQEEFSQLAVAEATGPSHADEEHLQASVLAQDWFGNEDGQEEADEMEPSSSCSSPGEYSYKGEYWSLELTDDFSDIDGEVGKRLNQMVPIPHVPRINGEIPSVDEATSDHQRLIDRLQLYDLVELKVQGDGNCQFRALSDQFYRTPEHHKFVRQQVVNQLRSHPEIYEGYVPMAYGDYLKKLSKSGEWGDHVTLQAAADSAHIRGRECQQHPFLSKKEWGGAGITPQGLRRVTQGQRSRQLVVRAKAKEIAFDQTSRSSLQSGVEKLANAVGVTLGPRGRNVVLDEFGNPKVVNDGVTIARAIELADPMENAGAALIREVASKTNDTAGDGTSTASVLAREIINFGLLSVTSGANPVNVKKGIDKTVQGLVVELERKARPVKGRGDIKGDMIADAIDKVGPDGVLSIESSSSFETTVEVEEGMEIDRGYVSPQFVTNPEKLTVEFEIAKVLVTDQKISTIKEIIPLLEKTTQLRAPLLVIAEDVTGEALATLVVNKLRGILNVAAIKAPGFGERRKAILQDIAILTGAEFQAKDLGMLIENTSLEQLGTARKVTISQNSTTIIADTATKDEIHARIAQLKKELAETDSVYDSEKLAERIAKLSGGVAVIKVGAATETELEDRKLRIEDAKNATFAAIEEGIVPGGGAAFVHLSTSVPAIKDQLEDPDERLGADIVQKALVAPAALIAHNAGVEGEVVVEKIRDSKWEVGYNAMTDKFENLVEAGVIDPAKVTRCALQNAASVAGMVLTTQAIVVEKPKPKAPAAASPQGLTI</sequence>
<feature type="domain" description="OTU" evidence="7">
    <location>
        <begin position="194"/>
        <end position="265"/>
    </location>
</feature>
<dbReference type="InterPro" id="IPR001844">
    <property type="entry name" value="Cpn60/GroEL"/>
</dbReference>
<dbReference type="CDD" id="cd22751">
    <property type="entry name" value="OTU_plant_OTU9-like"/>
    <property type="match status" value="1"/>
</dbReference>
<keyword evidence="9" id="KW-1185">Reference proteome</keyword>
<dbReference type="NCBIfam" id="NF000592">
    <property type="entry name" value="PRK00013.1"/>
    <property type="match status" value="1"/>
</dbReference>
<dbReference type="SUPFAM" id="SSF48592">
    <property type="entry name" value="GroEL equatorial domain-like"/>
    <property type="match status" value="1"/>
</dbReference>
<dbReference type="AlphaFoldDB" id="A0A8K0N7P9"/>
<dbReference type="Proteomes" id="UP000797356">
    <property type="component" value="Chromosome 9"/>
</dbReference>
<keyword evidence="4" id="KW-0143">Chaperone</keyword>
<evidence type="ECO:0000313" key="8">
    <source>
        <dbReference type="EMBL" id="KAG1361399.1"/>
    </source>
</evidence>
<keyword evidence="2" id="KW-0547">Nucleotide-binding</keyword>
<comment type="caution">
    <text evidence="8">The sequence shown here is derived from an EMBL/GenBank/DDBJ whole genome shotgun (WGS) entry which is preliminary data.</text>
</comment>
<gene>
    <name evidence="8" type="ORF">COCNU_09G008620</name>
</gene>
<dbReference type="Gene3D" id="3.90.70.80">
    <property type="match status" value="1"/>
</dbReference>
<dbReference type="Gene3D" id="3.30.260.10">
    <property type="entry name" value="TCP-1-like chaperonin intermediate domain"/>
    <property type="match status" value="1"/>
</dbReference>
<dbReference type="EMBL" id="CM017880">
    <property type="protein sequence ID" value="KAG1361399.1"/>
    <property type="molecule type" value="Genomic_DNA"/>
</dbReference>
<dbReference type="GO" id="GO:0005524">
    <property type="term" value="F:ATP binding"/>
    <property type="evidence" value="ECO:0007669"/>
    <property type="project" value="UniProtKB-KW"/>
</dbReference>
<feature type="region of interest" description="Disordered" evidence="6">
    <location>
        <begin position="104"/>
        <end position="123"/>
    </location>
</feature>
<reference evidence="8" key="2">
    <citation type="submission" date="2019-07" db="EMBL/GenBank/DDBJ databases">
        <authorList>
            <person name="Yang Y."/>
            <person name="Bocs S."/>
            <person name="Baudouin L."/>
        </authorList>
    </citation>
    <scope>NUCLEOTIDE SEQUENCE</scope>
    <source>
        <tissue evidence="8">Spear leaf of Hainan Tall coconut</tissue>
    </source>
</reference>